<organism evidence="1 2">
    <name type="scientific">Microbacterium marinum</name>
    <dbReference type="NCBI Taxonomy" id="421115"/>
    <lineage>
        <taxon>Bacteria</taxon>
        <taxon>Bacillati</taxon>
        <taxon>Actinomycetota</taxon>
        <taxon>Actinomycetes</taxon>
        <taxon>Micrococcales</taxon>
        <taxon>Microbacteriaceae</taxon>
        <taxon>Microbacterium</taxon>
    </lineage>
</organism>
<dbReference type="Proteomes" id="UP000573729">
    <property type="component" value="Unassembled WGS sequence"/>
</dbReference>
<dbReference type="AlphaFoldDB" id="A0A7W7BNG4"/>
<dbReference type="EMBL" id="JACHMD010000001">
    <property type="protein sequence ID" value="MBB4665875.1"/>
    <property type="molecule type" value="Genomic_DNA"/>
</dbReference>
<dbReference type="RefSeq" id="WP_281385731.1">
    <property type="nucleotide sequence ID" value="NZ_JACHMD010000001.1"/>
</dbReference>
<sequence>MITAFLLASLAGVSLAAIAGTVFTVRRDGYRRQPTRPQKPRFP</sequence>
<comment type="caution">
    <text evidence="1">The sequence shown here is derived from an EMBL/GenBank/DDBJ whole genome shotgun (WGS) entry which is preliminary data.</text>
</comment>
<evidence type="ECO:0000313" key="2">
    <source>
        <dbReference type="Proteomes" id="UP000573729"/>
    </source>
</evidence>
<proteinExistence type="predicted"/>
<protein>
    <submittedName>
        <fullName evidence="1">Uncharacterized protein</fullName>
    </submittedName>
</protein>
<keyword evidence="2" id="KW-1185">Reference proteome</keyword>
<reference evidence="1 2" key="1">
    <citation type="submission" date="2020-08" db="EMBL/GenBank/DDBJ databases">
        <title>Sequencing the genomes of 1000 actinobacteria strains.</title>
        <authorList>
            <person name="Klenk H.-P."/>
        </authorList>
    </citation>
    <scope>NUCLEOTIDE SEQUENCE [LARGE SCALE GENOMIC DNA]</scope>
    <source>
        <strain evidence="1 2">DSM 24947</strain>
    </source>
</reference>
<accession>A0A7W7BNG4</accession>
<name>A0A7W7BNG4_9MICO</name>
<gene>
    <name evidence="1" type="ORF">BKA24_000584</name>
</gene>
<evidence type="ECO:0000313" key="1">
    <source>
        <dbReference type="EMBL" id="MBB4665875.1"/>
    </source>
</evidence>